<sequence>MTGRSISGGIMASSASLAVCHQQATSDGLSRLTQQHEEHDSLHDGVAQTLPGSLQGMVSCMASSNQTLIPSPSTPHSPILFQTLHSL</sequence>
<dbReference type="RefSeq" id="XP_040803318.1">
    <property type="nucleotide sequence ID" value="XM_040944226.1"/>
</dbReference>
<dbReference type="VEuPathDB" id="FungiDB:BO72DRAFT_446139"/>
<reference evidence="1 2" key="1">
    <citation type="submission" date="2018-02" db="EMBL/GenBank/DDBJ databases">
        <title>The genomes of Aspergillus section Nigri reveals drivers in fungal speciation.</title>
        <authorList>
            <consortium name="DOE Joint Genome Institute"/>
            <person name="Vesth T.C."/>
            <person name="Nybo J."/>
            <person name="Theobald S."/>
            <person name="Brandl J."/>
            <person name="Frisvad J.C."/>
            <person name="Nielsen K.F."/>
            <person name="Lyhne E.K."/>
            <person name="Kogle M.E."/>
            <person name="Kuo A."/>
            <person name="Riley R."/>
            <person name="Clum A."/>
            <person name="Nolan M."/>
            <person name="Lipzen A."/>
            <person name="Salamov A."/>
            <person name="Henrissat B."/>
            <person name="Wiebenga A."/>
            <person name="De vries R.P."/>
            <person name="Grigoriev I.V."/>
            <person name="Mortensen U.H."/>
            <person name="Andersen M.R."/>
            <person name="Baker S.E."/>
        </authorList>
    </citation>
    <scope>NUCLEOTIDE SEQUENCE [LARGE SCALE GENOMIC DNA]</scope>
    <source>
        <strain evidence="1 2">CBS 313.89</strain>
    </source>
</reference>
<evidence type="ECO:0000313" key="1">
    <source>
        <dbReference type="EMBL" id="RAK79308.1"/>
    </source>
</evidence>
<gene>
    <name evidence="1" type="ORF">BO72DRAFT_446139</name>
</gene>
<dbReference type="EMBL" id="KZ824633">
    <property type="protein sequence ID" value="RAK79308.1"/>
    <property type="molecule type" value="Genomic_DNA"/>
</dbReference>
<protein>
    <submittedName>
        <fullName evidence="1">Uncharacterized protein</fullName>
    </submittedName>
</protein>
<proteinExistence type="predicted"/>
<keyword evidence="2" id="KW-1185">Reference proteome</keyword>
<accession>A0A8G1W151</accession>
<dbReference type="Proteomes" id="UP000249789">
    <property type="component" value="Unassembled WGS sequence"/>
</dbReference>
<dbReference type="AlphaFoldDB" id="A0A8G1W151"/>
<evidence type="ECO:0000313" key="2">
    <source>
        <dbReference type="Proteomes" id="UP000249789"/>
    </source>
</evidence>
<dbReference type="GeneID" id="63861559"/>
<organism evidence="1 2">
    <name type="scientific">Aspergillus fijiensis CBS 313.89</name>
    <dbReference type="NCBI Taxonomy" id="1448319"/>
    <lineage>
        <taxon>Eukaryota</taxon>
        <taxon>Fungi</taxon>
        <taxon>Dikarya</taxon>
        <taxon>Ascomycota</taxon>
        <taxon>Pezizomycotina</taxon>
        <taxon>Eurotiomycetes</taxon>
        <taxon>Eurotiomycetidae</taxon>
        <taxon>Eurotiales</taxon>
        <taxon>Aspergillaceae</taxon>
        <taxon>Aspergillus</taxon>
    </lineage>
</organism>
<name>A0A8G1W151_9EURO</name>